<dbReference type="AlphaFoldDB" id="A0A9W9QXL7"/>
<reference evidence="1" key="1">
    <citation type="submission" date="2022-12" db="EMBL/GenBank/DDBJ databases">
        <authorList>
            <person name="Petersen C."/>
        </authorList>
    </citation>
    <scope>NUCLEOTIDE SEQUENCE</scope>
    <source>
        <strain evidence="1">IBT 35675</strain>
    </source>
</reference>
<organism evidence="1 2">
    <name type="scientific">Penicillium brevicompactum</name>
    <dbReference type="NCBI Taxonomy" id="5074"/>
    <lineage>
        <taxon>Eukaryota</taxon>
        <taxon>Fungi</taxon>
        <taxon>Dikarya</taxon>
        <taxon>Ascomycota</taxon>
        <taxon>Pezizomycotina</taxon>
        <taxon>Eurotiomycetes</taxon>
        <taxon>Eurotiomycetidae</taxon>
        <taxon>Eurotiales</taxon>
        <taxon>Aspergillaceae</taxon>
        <taxon>Penicillium</taxon>
    </lineage>
</organism>
<evidence type="ECO:0000313" key="2">
    <source>
        <dbReference type="Proteomes" id="UP001148299"/>
    </source>
</evidence>
<evidence type="ECO:0000313" key="1">
    <source>
        <dbReference type="EMBL" id="KAJ5349185.1"/>
    </source>
</evidence>
<proteinExistence type="predicted"/>
<dbReference type="Proteomes" id="UP001148299">
    <property type="component" value="Unassembled WGS sequence"/>
</dbReference>
<keyword evidence="2" id="KW-1185">Reference proteome</keyword>
<name>A0A9W9QXL7_PENBR</name>
<dbReference type="EMBL" id="JAPZBR010000006">
    <property type="protein sequence ID" value="KAJ5349185.1"/>
    <property type="molecule type" value="Genomic_DNA"/>
</dbReference>
<sequence>MWKLNRFDLDRVGGTAERKITAPAKTLASPTLFKEAPHSSYSKVGIANMYFPLRKEKTEPEEVG</sequence>
<protein>
    <submittedName>
        <fullName evidence="1">Uncharacterized protein</fullName>
    </submittedName>
</protein>
<accession>A0A9W9QXL7</accession>
<reference evidence="1" key="2">
    <citation type="journal article" date="2023" name="IMA Fungus">
        <title>Comparative genomic study of the Penicillium genus elucidates a diverse pangenome and 15 lateral gene transfer events.</title>
        <authorList>
            <person name="Petersen C."/>
            <person name="Sorensen T."/>
            <person name="Nielsen M.R."/>
            <person name="Sondergaard T.E."/>
            <person name="Sorensen J.L."/>
            <person name="Fitzpatrick D.A."/>
            <person name="Frisvad J.C."/>
            <person name="Nielsen K.L."/>
        </authorList>
    </citation>
    <scope>NUCLEOTIDE SEQUENCE</scope>
    <source>
        <strain evidence="1">IBT 35675</strain>
    </source>
</reference>
<gene>
    <name evidence="1" type="ORF">N7541_006912</name>
</gene>
<comment type="caution">
    <text evidence="1">The sequence shown here is derived from an EMBL/GenBank/DDBJ whole genome shotgun (WGS) entry which is preliminary data.</text>
</comment>